<accession>A0A382U6M1</accession>
<protein>
    <submittedName>
        <fullName evidence="1">Uncharacterized protein</fullName>
    </submittedName>
</protein>
<gene>
    <name evidence="1" type="ORF">METZ01_LOCUS382737</name>
</gene>
<name>A0A382U6M1_9ZZZZ</name>
<dbReference type="AlphaFoldDB" id="A0A382U6M1"/>
<organism evidence="1">
    <name type="scientific">marine metagenome</name>
    <dbReference type="NCBI Taxonomy" id="408172"/>
    <lineage>
        <taxon>unclassified sequences</taxon>
        <taxon>metagenomes</taxon>
        <taxon>ecological metagenomes</taxon>
    </lineage>
</organism>
<proteinExistence type="predicted"/>
<sequence>MRLHETWKLSDYSNWDMINEYCSGDIKKRIDEIREEGISQKNEEEYWHLIGDCEVITSTNIKDGNYKIYHKTSKLYSKKNNQEILIPFKRNKTMVGINYRPYFNLINNKDYKIDKYYSNMKVKIREGKFDIKSILLAFDEIIIKSSDLTHCWVENLVLDSSGEIEIISEN</sequence>
<evidence type="ECO:0000313" key="1">
    <source>
        <dbReference type="EMBL" id="SVD29883.1"/>
    </source>
</evidence>
<dbReference type="EMBL" id="UINC01141881">
    <property type="protein sequence ID" value="SVD29883.1"/>
    <property type="molecule type" value="Genomic_DNA"/>
</dbReference>
<reference evidence="1" key="1">
    <citation type="submission" date="2018-05" db="EMBL/GenBank/DDBJ databases">
        <authorList>
            <person name="Lanie J.A."/>
            <person name="Ng W.-L."/>
            <person name="Kazmierczak K.M."/>
            <person name="Andrzejewski T.M."/>
            <person name="Davidsen T.M."/>
            <person name="Wayne K.J."/>
            <person name="Tettelin H."/>
            <person name="Glass J.I."/>
            <person name="Rusch D."/>
            <person name="Podicherti R."/>
            <person name="Tsui H.-C.T."/>
            <person name="Winkler M.E."/>
        </authorList>
    </citation>
    <scope>NUCLEOTIDE SEQUENCE</scope>
</reference>